<keyword evidence="6 10" id="KW-1133">Transmembrane helix</keyword>
<comment type="caution">
    <text evidence="12">The sequence shown here is derived from an EMBL/GenBank/DDBJ whole genome shotgun (WGS) entry which is preliminary data.</text>
</comment>
<dbReference type="Gene3D" id="1.10.3370.10">
    <property type="entry name" value="SecY subunit domain"/>
    <property type="match status" value="1"/>
</dbReference>
<feature type="transmembrane region" description="Helical" evidence="10">
    <location>
        <begin position="171"/>
        <end position="192"/>
    </location>
</feature>
<evidence type="ECO:0000256" key="4">
    <source>
        <dbReference type="ARBA" id="ARBA00022692"/>
    </source>
</evidence>
<dbReference type="InterPro" id="IPR030659">
    <property type="entry name" value="SecY_CS"/>
</dbReference>
<comment type="caution">
    <text evidence="10">Lacks conserved residue(s) required for the propagation of feature annotation.</text>
</comment>
<keyword evidence="4 10" id="KW-0812">Transmembrane</keyword>
<evidence type="ECO:0000256" key="3">
    <source>
        <dbReference type="ARBA" id="ARBA00022448"/>
    </source>
</evidence>
<dbReference type="SUPFAM" id="SSF103491">
    <property type="entry name" value="Preprotein translocase SecY subunit"/>
    <property type="match status" value="1"/>
</dbReference>
<dbReference type="PANTHER" id="PTHR10906">
    <property type="entry name" value="SECY/SEC61-ALPHA FAMILY MEMBER"/>
    <property type="match status" value="1"/>
</dbReference>
<evidence type="ECO:0000313" key="13">
    <source>
        <dbReference type="Proteomes" id="UP000179242"/>
    </source>
</evidence>
<comment type="similarity">
    <text evidence="2 10 11">Belongs to the SecY/SEC61-alpha family.</text>
</comment>
<name>A0A1F4U5P1_UNCSA</name>
<dbReference type="AlphaFoldDB" id="A0A1F4U5P1"/>
<reference evidence="12 13" key="1">
    <citation type="journal article" date="2016" name="Nat. Commun.">
        <title>Thousands of microbial genomes shed light on interconnected biogeochemical processes in an aquifer system.</title>
        <authorList>
            <person name="Anantharaman K."/>
            <person name="Brown C.T."/>
            <person name="Hug L.A."/>
            <person name="Sharon I."/>
            <person name="Castelle C.J."/>
            <person name="Probst A.J."/>
            <person name="Thomas B.C."/>
            <person name="Singh A."/>
            <person name="Wilkins M.J."/>
            <person name="Karaoz U."/>
            <person name="Brodie E.L."/>
            <person name="Williams K.H."/>
            <person name="Hubbard S.S."/>
            <person name="Banfield J.F."/>
        </authorList>
    </citation>
    <scope>NUCLEOTIDE SEQUENCE [LARGE SCALE GENOMIC DNA]</scope>
</reference>
<comment type="subunit">
    <text evidence="10">Component of the Sec protein translocase complex. Heterotrimer consisting of SecY, SecE and SecG subunits. The heterotrimers can form oligomers, although 1 heterotrimer is thought to be able to translocate proteins. Interacts with the ribosome. Interacts with SecDF, and other proteins may be involved. Interacts with SecA.</text>
</comment>
<comment type="subcellular location">
    <subcellularLocation>
        <location evidence="10">Cell membrane</location>
        <topology evidence="10">Multi-pass membrane protein</topology>
    </subcellularLocation>
    <subcellularLocation>
        <location evidence="1">Membrane</location>
        <topology evidence="1">Multi-pass membrane protein</topology>
    </subcellularLocation>
</comment>
<dbReference type="InterPro" id="IPR002208">
    <property type="entry name" value="SecY/SEC61-alpha"/>
</dbReference>
<feature type="transmembrane region" description="Helical" evidence="10">
    <location>
        <begin position="144"/>
        <end position="164"/>
    </location>
</feature>
<evidence type="ECO:0000256" key="8">
    <source>
        <dbReference type="ARBA" id="ARBA00023136"/>
    </source>
</evidence>
<feature type="transmembrane region" description="Helical" evidence="10">
    <location>
        <begin position="381"/>
        <end position="403"/>
    </location>
</feature>
<evidence type="ECO:0000256" key="5">
    <source>
        <dbReference type="ARBA" id="ARBA00022927"/>
    </source>
</evidence>
<evidence type="ECO:0000256" key="10">
    <source>
        <dbReference type="HAMAP-Rule" id="MF_01465"/>
    </source>
</evidence>
<accession>A0A1F4U5P1</accession>
<evidence type="ECO:0000256" key="7">
    <source>
        <dbReference type="ARBA" id="ARBA00023010"/>
    </source>
</evidence>
<organism evidence="12 13">
    <name type="scientific">candidate division WOR-1 bacterium RIFOXYC2_FULL_46_14</name>
    <dbReference type="NCBI Taxonomy" id="1802587"/>
    <lineage>
        <taxon>Bacteria</taxon>
        <taxon>Bacillati</taxon>
        <taxon>Saganbacteria</taxon>
    </lineage>
</organism>
<feature type="transmembrane region" description="Helical" evidence="10">
    <location>
        <begin position="65"/>
        <end position="91"/>
    </location>
</feature>
<dbReference type="InterPro" id="IPR026593">
    <property type="entry name" value="SecY"/>
</dbReference>
<dbReference type="NCBIfam" id="TIGR00967">
    <property type="entry name" value="3a0501s007"/>
    <property type="match status" value="1"/>
</dbReference>
<dbReference type="FunFam" id="1.10.3370.10:FF:000001">
    <property type="entry name" value="Preprotein translocase subunit SecY"/>
    <property type="match status" value="1"/>
</dbReference>
<dbReference type="GO" id="GO:0005886">
    <property type="term" value="C:plasma membrane"/>
    <property type="evidence" value="ECO:0007669"/>
    <property type="project" value="UniProtKB-SubCell"/>
</dbReference>
<keyword evidence="7 10" id="KW-0811">Translocation</keyword>
<feature type="transmembrane region" description="Helical" evidence="10">
    <location>
        <begin position="198"/>
        <end position="225"/>
    </location>
</feature>
<dbReference type="EMBL" id="MEUJ01000004">
    <property type="protein sequence ID" value="OGC40274.1"/>
    <property type="molecule type" value="Genomic_DNA"/>
</dbReference>
<dbReference type="PIRSF" id="PIRSF004557">
    <property type="entry name" value="SecY"/>
    <property type="match status" value="1"/>
</dbReference>
<protein>
    <recommendedName>
        <fullName evidence="9 10">Protein translocase subunit SecY</fullName>
    </recommendedName>
</protein>
<evidence type="ECO:0000313" key="12">
    <source>
        <dbReference type="EMBL" id="OGC40274.1"/>
    </source>
</evidence>
<dbReference type="PROSITE" id="PS00755">
    <property type="entry name" value="SECY_1"/>
    <property type="match status" value="1"/>
</dbReference>
<proteinExistence type="inferred from homology"/>
<evidence type="ECO:0000256" key="9">
    <source>
        <dbReference type="ARBA" id="ARBA00039733"/>
    </source>
</evidence>
<dbReference type="PRINTS" id="PR00303">
    <property type="entry name" value="SECYTRNLCASE"/>
</dbReference>
<keyword evidence="5 10" id="KW-0653">Protein transport</keyword>
<dbReference type="GO" id="GO:0065002">
    <property type="term" value="P:intracellular protein transmembrane transport"/>
    <property type="evidence" value="ECO:0007669"/>
    <property type="project" value="UniProtKB-UniRule"/>
</dbReference>
<dbReference type="Proteomes" id="UP000179242">
    <property type="component" value="Unassembled WGS sequence"/>
</dbReference>
<evidence type="ECO:0000256" key="2">
    <source>
        <dbReference type="ARBA" id="ARBA00005751"/>
    </source>
</evidence>
<feature type="transmembrane region" description="Helical" evidence="10">
    <location>
        <begin position="262"/>
        <end position="286"/>
    </location>
</feature>
<gene>
    <name evidence="10" type="primary">secY</name>
    <name evidence="12" type="ORF">A2438_03230</name>
</gene>
<dbReference type="HAMAP" id="MF_01465">
    <property type="entry name" value="SecY"/>
    <property type="match status" value="1"/>
</dbReference>
<evidence type="ECO:0000256" key="6">
    <source>
        <dbReference type="ARBA" id="ARBA00022989"/>
    </source>
</evidence>
<dbReference type="Pfam" id="PF00344">
    <property type="entry name" value="SecY"/>
    <property type="match status" value="1"/>
</dbReference>
<dbReference type="GO" id="GO:0043952">
    <property type="term" value="P:protein transport by the Sec complex"/>
    <property type="evidence" value="ECO:0007669"/>
    <property type="project" value="UniProtKB-UniRule"/>
</dbReference>
<feature type="transmembrane region" description="Helical" evidence="10">
    <location>
        <begin position="112"/>
        <end position="132"/>
    </location>
</feature>
<feature type="transmembrane region" description="Helical" evidence="10">
    <location>
        <begin position="357"/>
        <end position="375"/>
    </location>
</feature>
<evidence type="ECO:0000256" key="1">
    <source>
        <dbReference type="ARBA" id="ARBA00004141"/>
    </source>
</evidence>
<dbReference type="GO" id="GO:0006605">
    <property type="term" value="P:protein targeting"/>
    <property type="evidence" value="ECO:0007669"/>
    <property type="project" value="UniProtKB-UniRule"/>
</dbReference>
<keyword evidence="3 10" id="KW-0813">Transport</keyword>
<comment type="function">
    <text evidence="10">The central subunit of the protein translocation channel SecYEG. Consists of two halves formed by TMs 1-5 and 6-10. These two domains form a lateral gate at the front which open onto the bilayer between TMs 2 and 7, and are clamped together by SecE at the back. The channel is closed by both a pore ring composed of hydrophobic SecY resides and a short helix (helix 2A) on the extracellular side of the membrane which forms a plug. The plug probably moves laterally to allow the channel to open. The ring and the pore may move independently.</text>
</comment>
<sequence>MLNVFRAFFTIPDLKKKILFTVAMILVFRFGAHVPVPGVDASKLAALFSKGSLVGFLDMFTGGALMRFSVFAMGIVPYINASIIMQLLTIVIPTLEQLSKEGEAGRKQISQYTRYLSICLAAFQSFGMAFWMRGVVQPGINFPLFVFLTVVSLTAGSTLVMWIGELITERGLGNGASMLIFVGIIARLPSYIANTYTLVVGGASLIGVIFLLLSFIVLIVAIVFIQEGQRKIPVQYAKRVVGRKMLGGGNTFIPLKINQGGVIPIIFASSVLLFPATIAQFVPLPFMKAISDFLAPGGWFYMVLYFALIFFFTYFYTAITFNPTELANNIKKYGGFILGIRPGKPTADFLDFTISRLTFVGALFLATIALIPTIVEGVTKITSFQGLGSTALLIVVGVALDLVRQVETHLVTRQYEGLLA</sequence>
<keyword evidence="8 10" id="KW-0472">Membrane</keyword>
<evidence type="ECO:0000256" key="11">
    <source>
        <dbReference type="RuleBase" id="RU004349"/>
    </source>
</evidence>
<keyword evidence="10" id="KW-1003">Cell membrane</keyword>
<feature type="transmembrane region" description="Helical" evidence="10">
    <location>
        <begin position="298"/>
        <end position="321"/>
    </location>
</feature>
<dbReference type="InterPro" id="IPR023201">
    <property type="entry name" value="SecY_dom_sf"/>
</dbReference>